<dbReference type="GO" id="GO:0016020">
    <property type="term" value="C:membrane"/>
    <property type="evidence" value="ECO:0007669"/>
    <property type="project" value="InterPro"/>
</dbReference>
<dbReference type="EMBL" id="ACCF01000198">
    <property type="protein sequence ID" value="EEF66701.1"/>
    <property type="molecule type" value="Genomic_DNA"/>
</dbReference>
<evidence type="ECO:0000313" key="7">
    <source>
        <dbReference type="EMBL" id="EEF66701.1"/>
    </source>
</evidence>
<dbReference type="RefSeq" id="WP_006060313.1">
    <property type="nucleotide sequence ID" value="NZ_GG657561.1"/>
</dbReference>
<evidence type="ECO:0000259" key="4">
    <source>
        <dbReference type="PROSITE" id="PS50045"/>
    </source>
</evidence>
<dbReference type="InterPro" id="IPR036634">
    <property type="entry name" value="PRD_sf"/>
</dbReference>
<dbReference type="InterPro" id="IPR011608">
    <property type="entry name" value="PRD"/>
</dbReference>
<comment type="caution">
    <text evidence="7">The sequence shown here is derived from an EMBL/GenBank/DDBJ whole genome shotgun (WGS) entry which is preliminary data.</text>
</comment>
<dbReference type="GO" id="GO:0006355">
    <property type="term" value="P:regulation of DNA-templated transcription"/>
    <property type="evidence" value="ECO:0007669"/>
    <property type="project" value="InterPro"/>
</dbReference>
<dbReference type="STRING" id="545696.HOLDEFILI_03148"/>
<dbReference type="SUPFAM" id="SSF46785">
    <property type="entry name" value="Winged helix' DNA-binding domain"/>
    <property type="match status" value="1"/>
</dbReference>
<organism evidence="7 8">
    <name type="scientific">Holdemania filiformis DSM 12042</name>
    <dbReference type="NCBI Taxonomy" id="545696"/>
    <lineage>
        <taxon>Bacteria</taxon>
        <taxon>Bacillati</taxon>
        <taxon>Bacillota</taxon>
        <taxon>Erysipelotrichia</taxon>
        <taxon>Erysipelotrichales</taxon>
        <taxon>Erysipelotrichaceae</taxon>
        <taxon>Holdemania</taxon>
    </lineage>
</organism>
<dbReference type="GO" id="GO:0016740">
    <property type="term" value="F:transferase activity"/>
    <property type="evidence" value="ECO:0007669"/>
    <property type="project" value="UniProtKB-KW"/>
</dbReference>
<dbReference type="InterPro" id="IPR027417">
    <property type="entry name" value="P-loop_NTPase"/>
</dbReference>
<dbReference type="InterPro" id="IPR036390">
    <property type="entry name" value="WH_DNA-bd_sf"/>
</dbReference>
<name>B9YBE1_9FIRM</name>
<dbReference type="InterPro" id="IPR004701">
    <property type="entry name" value="PTS_EIIA_man-typ"/>
</dbReference>
<dbReference type="SUPFAM" id="SSF53062">
    <property type="entry name" value="PTS system fructose IIA component-like"/>
    <property type="match status" value="1"/>
</dbReference>
<dbReference type="SUPFAM" id="SSF63520">
    <property type="entry name" value="PTS-regulatory domain, PRD"/>
    <property type="match status" value="1"/>
</dbReference>
<dbReference type="GO" id="GO:0009401">
    <property type="term" value="P:phosphoenolpyruvate-dependent sugar phosphotransferase system"/>
    <property type="evidence" value="ECO:0007669"/>
    <property type="project" value="InterPro"/>
</dbReference>
<dbReference type="HOGENOM" id="CLU_014204_1_0_9"/>
<dbReference type="Pfam" id="PF03610">
    <property type="entry name" value="EIIA-man"/>
    <property type="match status" value="1"/>
</dbReference>
<dbReference type="SUPFAM" id="SSF52540">
    <property type="entry name" value="P-loop containing nucleoside triphosphate hydrolases"/>
    <property type="match status" value="1"/>
</dbReference>
<evidence type="ECO:0000256" key="1">
    <source>
        <dbReference type="ARBA" id="ARBA00022679"/>
    </source>
</evidence>
<protein>
    <submittedName>
        <fullName evidence="7">PRD domain protein</fullName>
    </submittedName>
</protein>
<dbReference type="OrthoDB" id="9765164at2"/>
<dbReference type="GO" id="GO:0005524">
    <property type="term" value="F:ATP binding"/>
    <property type="evidence" value="ECO:0007669"/>
    <property type="project" value="UniProtKB-KW"/>
</dbReference>
<dbReference type="InterPro" id="IPR002078">
    <property type="entry name" value="Sigma_54_int"/>
</dbReference>
<dbReference type="PROSITE" id="PS50045">
    <property type="entry name" value="SIGMA54_INTERACT_4"/>
    <property type="match status" value="1"/>
</dbReference>
<dbReference type="eggNOG" id="COG3933">
    <property type="taxonomic scope" value="Bacteria"/>
</dbReference>
<dbReference type="CDD" id="cd00009">
    <property type="entry name" value="AAA"/>
    <property type="match status" value="1"/>
</dbReference>
<reference evidence="7 8" key="2">
    <citation type="submission" date="2009-02" db="EMBL/GenBank/DDBJ databases">
        <title>Draft genome sequence of Holdemania filiformis DSM 12042.</title>
        <authorList>
            <person name="Sudarsanam P."/>
            <person name="Ley R."/>
            <person name="Guruge J."/>
            <person name="Turnbaugh P.J."/>
            <person name="Mahowald M."/>
            <person name="Liep D."/>
            <person name="Gordon J."/>
        </authorList>
    </citation>
    <scope>NUCLEOTIDE SEQUENCE [LARGE SCALE GENOMIC DNA]</scope>
    <source>
        <strain evidence="7 8">DSM 12042</strain>
    </source>
</reference>
<dbReference type="Proteomes" id="UP000005950">
    <property type="component" value="Unassembled WGS sequence"/>
</dbReference>
<evidence type="ECO:0000259" key="5">
    <source>
        <dbReference type="PROSITE" id="PS51096"/>
    </source>
</evidence>
<dbReference type="PANTHER" id="PTHR32071">
    <property type="entry name" value="TRANSCRIPTIONAL REGULATORY PROTEIN"/>
    <property type="match status" value="1"/>
</dbReference>
<dbReference type="Pfam" id="PF00874">
    <property type="entry name" value="PRD"/>
    <property type="match status" value="1"/>
</dbReference>
<dbReference type="PROSITE" id="PS51096">
    <property type="entry name" value="PTS_EIIA_TYPE_4"/>
    <property type="match status" value="1"/>
</dbReference>
<evidence type="ECO:0000313" key="8">
    <source>
        <dbReference type="Proteomes" id="UP000005950"/>
    </source>
</evidence>
<accession>B9YBE1</accession>
<keyword evidence="1" id="KW-0808">Transferase</keyword>
<sequence>MKKTQKEIQKIVEDLTCRHGVDFLKAMSTGNIAKTLNISRSLASQYLNELCKQGQCIKINSRPVYYFDRTQLEKKYNVTLTYNEYYNMPDLIEALKQKQKEPQDFFNAVGGEGSLSYCISQLKAAMLYPHGLPVILQGEKGSGKTFLARLAFEFLKNQDRVTDKACFIAYQFNSEQTSDKMLEDIFGIHSSVKKQTGFIEKCQNGLLYLSQADKMSLECQQRIAGYINTGQFTRMGDSDHPISSQMRIIIGMDTPSLECLGQDLRLSIPVHCSIPPLMKRPAEEREQLVRVLLNQEQKRLNCEIRLSQSLFTLLGSNTLGLNIHELKNCIRTMCANAFLEQEKTQSLNLKRVYLPEPLLSKIPLEWKGLKEEFVYLTINELVPENDHHQIFDLFDLLLEAHRDYFFNHHHFNSFLKDGLEIMRKYYDMIVFEQKEENPRISSIENMIQMLIDQTKDNSRLTLPLNCSFVLARIIYSLNQMNTSASVWESEQKDSIQSCLNSLKQELPQAFSLADELISRLCATLEIKTQPLNIIFLTLNICFYNQQEKGRQLCGIIISHGYSTASSIADAANQLLQSQVFDAIDMPLDTEVAAIEKQLDMFLQMHSYYQGMLVLVDMGSLEAMAQHLNSKMDIGIINNISTGLALDVGNRIKQNEELETILVAACQSHQCHYRLLRQTEKPKAIIFTNDISIRVSGKLAELFRSSLPRPVNIKFIEVEYSRLKTTLENDDCFQQYHVVLLIKPLGLKLEGVNSVTLEDIVGFRNLQPLSEAFQDELNDEELDQFHQQLLKNFSLQSLMENLTILNPSPLLDSVYEAVSELQRQRHCRFQSRTLVGIYIHVSFLIERLVTRTAIESQADLTRFQKEHQDFIDQVHISFQRILKSYNVTVPIDEISYLYDYIANDEAFNKKDLEGEAE</sequence>
<dbReference type="Gene3D" id="3.40.50.300">
    <property type="entry name" value="P-loop containing nucleotide triphosphate hydrolases"/>
    <property type="match status" value="1"/>
</dbReference>
<feature type="domain" description="PTS EIIA type-4" evidence="5">
    <location>
        <begin position="551"/>
        <end position="685"/>
    </location>
</feature>
<keyword evidence="2" id="KW-0547">Nucleotide-binding</keyword>
<dbReference type="Pfam" id="PF00158">
    <property type="entry name" value="Sigma54_activat"/>
    <property type="match status" value="1"/>
</dbReference>
<reference evidence="7 8" key="1">
    <citation type="submission" date="2008-12" db="EMBL/GenBank/DDBJ databases">
        <authorList>
            <person name="Fulton L."/>
            <person name="Clifton S."/>
            <person name="Fulton B."/>
            <person name="Xu J."/>
            <person name="Minx P."/>
            <person name="Pepin K.H."/>
            <person name="Johnson M."/>
            <person name="Bhonagiri V."/>
            <person name="Nash W.E."/>
            <person name="Mardis E.R."/>
            <person name="Wilson R.K."/>
        </authorList>
    </citation>
    <scope>NUCLEOTIDE SEQUENCE [LARGE SCALE GENOMIC DNA]</scope>
    <source>
        <strain evidence="7 8">DSM 12042</strain>
    </source>
</reference>
<keyword evidence="3" id="KW-0067">ATP-binding</keyword>
<feature type="domain" description="Sigma-54 factor interaction" evidence="4">
    <location>
        <begin position="108"/>
        <end position="335"/>
    </location>
</feature>
<evidence type="ECO:0000256" key="2">
    <source>
        <dbReference type="ARBA" id="ARBA00022741"/>
    </source>
</evidence>
<feature type="domain" description="PRD" evidence="6">
    <location>
        <begin position="804"/>
        <end position="910"/>
    </location>
</feature>
<dbReference type="Gene3D" id="1.10.1790.10">
    <property type="entry name" value="PRD domain"/>
    <property type="match status" value="1"/>
</dbReference>
<evidence type="ECO:0000259" key="6">
    <source>
        <dbReference type="PROSITE" id="PS51372"/>
    </source>
</evidence>
<dbReference type="InterPro" id="IPR036662">
    <property type="entry name" value="PTS_EIIA_man-typ_sf"/>
</dbReference>
<dbReference type="eggNOG" id="COG1221">
    <property type="taxonomic scope" value="Bacteria"/>
</dbReference>
<dbReference type="Gene3D" id="3.40.50.510">
    <property type="entry name" value="Phosphotransferase system, mannose-type IIA component"/>
    <property type="match status" value="1"/>
</dbReference>
<dbReference type="PANTHER" id="PTHR32071:SF38">
    <property type="entry name" value="PSP OPERON TRANSCRIPTIONAL ACTIVATOR"/>
    <property type="match status" value="1"/>
</dbReference>
<gene>
    <name evidence="7" type="ORF">HOLDEFILI_03148</name>
</gene>
<proteinExistence type="predicted"/>
<dbReference type="PROSITE" id="PS51372">
    <property type="entry name" value="PRD_2"/>
    <property type="match status" value="1"/>
</dbReference>
<dbReference type="AlphaFoldDB" id="B9YBE1"/>
<evidence type="ECO:0000256" key="3">
    <source>
        <dbReference type="ARBA" id="ARBA00022840"/>
    </source>
</evidence>